<organism evidence="5 6">
    <name type="scientific">Pseudomonas abietaniphila</name>
    <dbReference type="NCBI Taxonomy" id="89065"/>
    <lineage>
        <taxon>Bacteria</taxon>
        <taxon>Pseudomonadati</taxon>
        <taxon>Pseudomonadota</taxon>
        <taxon>Gammaproteobacteria</taxon>
        <taxon>Pseudomonadales</taxon>
        <taxon>Pseudomonadaceae</taxon>
        <taxon>Pseudomonas</taxon>
    </lineage>
</organism>
<dbReference type="AlphaFoldDB" id="A0A1G8EVM6"/>
<keyword evidence="6" id="KW-1185">Reference proteome</keyword>
<gene>
    <name evidence="5" type="ORF">SAMN05216605_1085</name>
</gene>
<dbReference type="InterPro" id="IPR052021">
    <property type="entry name" value="Type-I_RS_S_subunit"/>
</dbReference>
<feature type="domain" description="Type I restriction modification DNA specificity" evidence="4">
    <location>
        <begin position="3"/>
        <end position="194"/>
    </location>
</feature>
<reference evidence="6" key="1">
    <citation type="submission" date="2016-10" db="EMBL/GenBank/DDBJ databases">
        <authorList>
            <person name="Varghese N."/>
            <person name="Submissions S."/>
        </authorList>
    </citation>
    <scope>NUCLEOTIDE SEQUENCE [LARGE SCALE GENOMIC DNA]</scope>
    <source>
        <strain evidence="6">ATCC 700689</strain>
    </source>
</reference>
<protein>
    <submittedName>
        <fullName evidence="5">Type I restriction enzyme, S subunit</fullName>
    </submittedName>
</protein>
<evidence type="ECO:0000256" key="2">
    <source>
        <dbReference type="ARBA" id="ARBA00022747"/>
    </source>
</evidence>
<dbReference type="RefSeq" id="WP_074753511.1">
    <property type="nucleotide sequence ID" value="NZ_FNCO01000008.1"/>
</dbReference>
<comment type="similarity">
    <text evidence="1">Belongs to the type-I restriction system S methylase family.</text>
</comment>
<name>A0A1G8EVM6_9PSED</name>
<dbReference type="Proteomes" id="UP000182894">
    <property type="component" value="Unassembled WGS sequence"/>
</dbReference>
<keyword evidence="2" id="KW-0680">Restriction system</keyword>
<dbReference type="GO" id="GO:0009307">
    <property type="term" value="P:DNA restriction-modification system"/>
    <property type="evidence" value="ECO:0007669"/>
    <property type="project" value="UniProtKB-KW"/>
</dbReference>
<accession>A0A1G8EVM6</accession>
<dbReference type="Gene3D" id="3.90.220.20">
    <property type="entry name" value="DNA methylase specificity domains"/>
    <property type="match status" value="2"/>
</dbReference>
<dbReference type="Pfam" id="PF01420">
    <property type="entry name" value="Methylase_S"/>
    <property type="match status" value="1"/>
</dbReference>
<dbReference type="InterPro" id="IPR000055">
    <property type="entry name" value="Restrct_endonuc_typeI_TRD"/>
</dbReference>
<dbReference type="OrthoDB" id="9798929at2"/>
<evidence type="ECO:0000256" key="1">
    <source>
        <dbReference type="ARBA" id="ARBA00010923"/>
    </source>
</evidence>
<dbReference type="SUPFAM" id="SSF116734">
    <property type="entry name" value="DNA methylase specificity domain"/>
    <property type="match status" value="2"/>
</dbReference>
<proteinExistence type="inferred from homology"/>
<sequence>MSSDWQTTSVEDIAAKRSSAMATGPFGSSISSKYFQAEGVPVIRGSNLSADIQIKLDDSGLVFVSNEKAREFDRCLVGKGDLIFTCWGTINQIGLIDGDAAYENYIISNKQMKLTVDEQRVDPRFVYYVFSGPEKQAEIIDNGIGSSVPGFNLGQLRKHQLLLPTLHEQKAIADTLDLFTDRITLLRETNATLEAIAQALFKSWFVDFDPVRAKAEGRQPEGMGATTAALFPDSFEKSELGLVPKGWCYSTVGLSFVLTMGQSPPGDTYNETGEGLPFYQGRTDFGFRFPKQRIFCTEPTRLAGAGDTLVSVRAPVGDVNIALEACALGRGVAGLRHPEGHQSFVFYAVRCLKPYFEMYDGEGTVFGSINKKDFQSLPVVVPSAEVLSAFEAVVAPLDAAVENNEQKLRSLTQLRDTLLPRLISGQLRLPDAEQAVEEALA</sequence>
<dbReference type="PANTHER" id="PTHR30408:SF13">
    <property type="entry name" value="TYPE I RESTRICTION ENZYME HINDI SPECIFICITY SUBUNIT"/>
    <property type="match status" value="1"/>
</dbReference>
<dbReference type="PANTHER" id="PTHR30408">
    <property type="entry name" value="TYPE-1 RESTRICTION ENZYME ECOKI SPECIFICITY PROTEIN"/>
    <property type="match status" value="1"/>
</dbReference>
<dbReference type="CDD" id="cd17495">
    <property type="entry name" value="RMtype1_S_Cep9333ORF4827P-TRD2-CR2_like"/>
    <property type="match status" value="1"/>
</dbReference>
<dbReference type="GO" id="GO:0003677">
    <property type="term" value="F:DNA binding"/>
    <property type="evidence" value="ECO:0007669"/>
    <property type="project" value="UniProtKB-KW"/>
</dbReference>
<evidence type="ECO:0000256" key="3">
    <source>
        <dbReference type="ARBA" id="ARBA00023125"/>
    </source>
</evidence>
<keyword evidence="3" id="KW-0238">DNA-binding</keyword>
<evidence type="ECO:0000313" key="6">
    <source>
        <dbReference type="Proteomes" id="UP000182894"/>
    </source>
</evidence>
<evidence type="ECO:0000259" key="4">
    <source>
        <dbReference type="Pfam" id="PF01420"/>
    </source>
</evidence>
<dbReference type="InterPro" id="IPR044946">
    <property type="entry name" value="Restrct_endonuc_typeI_TRD_sf"/>
</dbReference>
<dbReference type="STRING" id="89065.SAMN05216605_1085"/>
<dbReference type="EMBL" id="FNCO01000008">
    <property type="protein sequence ID" value="SDH73961.1"/>
    <property type="molecule type" value="Genomic_DNA"/>
</dbReference>
<evidence type="ECO:0000313" key="5">
    <source>
        <dbReference type="EMBL" id="SDH73961.1"/>
    </source>
</evidence>